<dbReference type="SMART" id="SM00225">
    <property type="entry name" value="BTB"/>
    <property type="match status" value="1"/>
</dbReference>
<dbReference type="STRING" id="658196.A0A397SJL4"/>
<protein>
    <submittedName>
        <fullName evidence="2">BTB/POZ domain-containing protein</fullName>
    </submittedName>
</protein>
<evidence type="ECO:0000313" key="2">
    <source>
        <dbReference type="EMBL" id="RIA86333.1"/>
    </source>
</evidence>
<accession>A0A397SJL4</accession>
<organism evidence="2 3">
    <name type="scientific">Glomus cerebriforme</name>
    <dbReference type="NCBI Taxonomy" id="658196"/>
    <lineage>
        <taxon>Eukaryota</taxon>
        <taxon>Fungi</taxon>
        <taxon>Fungi incertae sedis</taxon>
        <taxon>Mucoromycota</taxon>
        <taxon>Glomeromycotina</taxon>
        <taxon>Glomeromycetes</taxon>
        <taxon>Glomerales</taxon>
        <taxon>Glomeraceae</taxon>
        <taxon>Glomus</taxon>
    </lineage>
</organism>
<dbReference type="Pfam" id="PF00651">
    <property type="entry name" value="BTB"/>
    <property type="match status" value="1"/>
</dbReference>
<dbReference type="EMBL" id="QKYT01000369">
    <property type="protein sequence ID" value="RIA86333.1"/>
    <property type="molecule type" value="Genomic_DNA"/>
</dbReference>
<dbReference type="PANTHER" id="PTHR22744">
    <property type="entry name" value="HELIX LOOP HELIX PROTEIN 21-RELATED"/>
    <property type="match status" value="1"/>
</dbReference>
<dbReference type="CDD" id="cd18186">
    <property type="entry name" value="BTB_POZ_ZBTB_KLHL-like"/>
    <property type="match status" value="1"/>
</dbReference>
<dbReference type="PANTHER" id="PTHR22744:SF17">
    <property type="entry name" value="BTB DOMAIN-CONTAINING PROTEIN"/>
    <property type="match status" value="1"/>
</dbReference>
<feature type="domain" description="BTB" evidence="1">
    <location>
        <begin position="12"/>
        <end position="73"/>
    </location>
</feature>
<dbReference type="Proteomes" id="UP000265703">
    <property type="component" value="Unassembled WGS sequence"/>
</dbReference>
<dbReference type="AlphaFoldDB" id="A0A397SJL4"/>
<evidence type="ECO:0000259" key="1">
    <source>
        <dbReference type="PROSITE" id="PS50097"/>
    </source>
</evidence>
<dbReference type="SUPFAM" id="SSF54695">
    <property type="entry name" value="POZ domain"/>
    <property type="match status" value="1"/>
</dbReference>
<dbReference type="OrthoDB" id="3027208at2759"/>
<comment type="caution">
    <text evidence="2">The sequence shown here is derived from an EMBL/GenBank/DDBJ whole genome shotgun (WGS) entry which is preliminary data.</text>
</comment>
<reference evidence="2 3" key="1">
    <citation type="submission" date="2018-06" db="EMBL/GenBank/DDBJ databases">
        <title>Comparative genomics reveals the genomic features of Rhizophagus irregularis, R. cerebriforme, R. diaphanum and Gigaspora rosea, and their symbiotic lifestyle signature.</title>
        <authorList>
            <person name="Morin E."/>
            <person name="San Clemente H."/>
            <person name="Chen E.C.H."/>
            <person name="De La Providencia I."/>
            <person name="Hainaut M."/>
            <person name="Kuo A."/>
            <person name="Kohler A."/>
            <person name="Murat C."/>
            <person name="Tang N."/>
            <person name="Roy S."/>
            <person name="Loubradou J."/>
            <person name="Henrissat B."/>
            <person name="Grigoriev I.V."/>
            <person name="Corradi N."/>
            <person name="Roux C."/>
            <person name="Martin F.M."/>
        </authorList>
    </citation>
    <scope>NUCLEOTIDE SEQUENCE [LARGE SCALE GENOMIC DNA]</scope>
    <source>
        <strain evidence="2 3">DAOM 227022</strain>
    </source>
</reference>
<name>A0A397SJL4_9GLOM</name>
<dbReference type="Gene3D" id="3.30.710.10">
    <property type="entry name" value="Potassium Channel Kv1.1, Chain A"/>
    <property type="match status" value="1"/>
</dbReference>
<gene>
    <name evidence="2" type="ORF">C1645_779900</name>
</gene>
<sequence>MERMATHSYSDGDILVIVENISFRLHKNMLSLASDVFSDMINCGVPSREEKIPILEIEQENAHDFDNLLSFIYPRKHVSITWNNIERLLRVSDKFMVESATKACEKFLTNNYRRNPLLTFILADKFNFDNLYRESSKLILDDYQNFKSQPSFEMLSERAKAALNERYIKFFFGLCSIAKGVVLDDYNHKCKSTRHYETLEAEWENHVGNLTLPPPSPSTICDMTCFYIGGTYNKKCNDHFTNKYLPEKINDLLGDFEPLEDTGRNKRNQDYYIYVEK</sequence>
<proteinExistence type="predicted"/>
<evidence type="ECO:0000313" key="3">
    <source>
        <dbReference type="Proteomes" id="UP000265703"/>
    </source>
</evidence>
<dbReference type="PROSITE" id="PS50097">
    <property type="entry name" value="BTB"/>
    <property type="match status" value="1"/>
</dbReference>
<keyword evidence="3" id="KW-1185">Reference proteome</keyword>
<dbReference type="InterPro" id="IPR000210">
    <property type="entry name" value="BTB/POZ_dom"/>
</dbReference>
<dbReference type="InterPro" id="IPR011333">
    <property type="entry name" value="SKP1/BTB/POZ_sf"/>
</dbReference>